<reference evidence="1" key="1">
    <citation type="submission" date="2018-06" db="EMBL/GenBank/DDBJ databases">
        <authorList>
            <person name="Zhirakovskaya E."/>
        </authorList>
    </citation>
    <scope>NUCLEOTIDE SEQUENCE</scope>
</reference>
<evidence type="ECO:0000313" key="1">
    <source>
        <dbReference type="EMBL" id="VAW26978.1"/>
    </source>
</evidence>
<dbReference type="GO" id="GO:0006261">
    <property type="term" value="P:DNA-templated DNA replication"/>
    <property type="evidence" value="ECO:0007669"/>
    <property type="project" value="TreeGrafter"/>
</dbReference>
<organism evidence="1">
    <name type="scientific">hydrothermal vent metagenome</name>
    <dbReference type="NCBI Taxonomy" id="652676"/>
    <lineage>
        <taxon>unclassified sequences</taxon>
        <taxon>metagenomes</taxon>
        <taxon>ecological metagenomes</taxon>
    </lineage>
</organism>
<dbReference type="Pfam" id="PF13177">
    <property type="entry name" value="DNA_pol3_delta2"/>
    <property type="match status" value="1"/>
</dbReference>
<dbReference type="InterPro" id="IPR027417">
    <property type="entry name" value="P-loop_NTPase"/>
</dbReference>
<keyword evidence="1" id="KW-0808">Transferase</keyword>
<name>A0A3B0U986_9ZZZZ</name>
<dbReference type="EMBL" id="UOES01000167">
    <property type="protein sequence ID" value="VAW26978.1"/>
    <property type="molecule type" value="Genomic_DNA"/>
</dbReference>
<dbReference type="GO" id="GO:0003887">
    <property type="term" value="F:DNA-directed DNA polymerase activity"/>
    <property type="evidence" value="ECO:0007669"/>
    <property type="project" value="UniProtKB-EC"/>
</dbReference>
<dbReference type="EC" id="2.7.7.7" evidence="1"/>
<dbReference type="PANTHER" id="PTHR11669:SF8">
    <property type="entry name" value="DNA POLYMERASE III SUBUNIT DELTA"/>
    <property type="match status" value="1"/>
</dbReference>
<dbReference type="Gene3D" id="3.40.50.300">
    <property type="entry name" value="P-loop containing nucleotide triphosphate hydrolases"/>
    <property type="match status" value="1"/>
</dbReference>
<dbReference type="InterPro" id="IPR050238">
    <property type="entry name" value="DNA_Rep/Repair_Clamp_Loader"/>
</dbReference>
<dbReference type="SUPFAM" id="SSF52540">
    <property type="entry name" value="P-loop containing nucleoside triphosphate hydrolases"/>
    <property type="match status" value="1"/>
</dbReference>
<gene>
    <name evidence="1" type="ORF">MNBD_BACTEROID06-614</name>
</gene>
<proteinExistence type="predicted"/>
<sequence length="376" mass="42113">MRFKDIHGLETTKSLLRSAVKSNHVAHAQLFAGMPGSPALSMALAYATFLNCENPTEEDACGQCGACSKNQKFVHPDVHFIFPVSGTKNVTAKDAKSQLFLKEWRSFLLTTPYGNLQDWSEIYGGEGKQALISTKEKTTIINDLSLKAFEGKFKIMIIWHPELMHKNAANGILKVLEEPPDNSLFLLVSEQPDTLLTTIISRTQRLNIPSFTDQELSEVLTSAHGVESSRAKQLAHLADGSLRTALYLSAQIETDNFNFFKQWMRHCHQRQMGELVDQADEFAKLNKAAQNTFLKYGLSILREALVSISATQDKLFRVEGDEKTFASKFGHAISTDQFQSLSSLISEASYHIERNANSKLLFMNLSINISKVFMKK</sequence>
<protein>
    <submittedName>
        <fullName evidence="1">DNA polymerase III delta prime subunit</fullName>
        <ecNumber evidence="1">2.7.7.7</ecNumber>
    </submittedName>
</protein>
<dbReference type="PANTHER" id="PTHR11669">
    <property type="entry name" value="REPLICATION FACTOR C / DNA POLYMERASE III GAMMA-TAU SUBUNIT"/>
    <property type="match status" value="1"/>
</dbReference>
<dbReference type="AlphaFoldDB" id="A0A3B0U986"/>
<accession>A0A3B0U986</accession>
<keyword evidence="1" id="KW-0548">Nucleotidyltransferase</keyword>